<name>A0A645AXD7_9ZZZZ</name>
<sequence>MYQYHPVPVVYLLSLPLLYDPELLFWIVNECAELPLFALPQGMAKNHLDFFADDSRCVFQNMMESFVFAVDVGQEMFGSLWKVEDSFKIDDFGCGIGNGWEAFRE</sequence>
<protein>
    <submittedName>
        <fullName evidence="1">Uncharacterized protein</fullName>
    </submittedName>
</protein>
<dbReference type="EMBL" id="VSSQ01016503">
    <property type="protein sequence ID" value="MPM57905.1"/>
    <property type="molecule type" value="Genomic_DNA"/>
</dbReference>
<evidence type="ECO:0000313" key="1">
    <source>
        <dbReference type="EMBL" id="MPM57905.1"/>
    </source>
</evidence>
<proteinExistence type="predicted"/>
<gene>
    <name evidence="1" type="ORF">SDC9_104734</name>
</gene>
<dbReference type="AlphaFoldDB" id="A0A645AXD7"/>
<accession>A0A645AXD7</accession>
<reference evidence="1" key="1">
    <citation type="submission" date="2019-08" db="EMBL/GenBank/DDBJ databases">
        <authorList>
            <person name="Kucharzyk K."/>
            <person name="Murdoch R.W."/>
            <person name="Higgins S."/>
            <person name="Loffler F."/>
        </authorList>
    </citation>
    <scope>NUCLEOTIDE SEQUENCE</scope>
</reference>
<comment type="caution">
    <text evidence="1">The sequence shown here is derived from an EMBL/GenBank/DDBJ whole genome shotgun (WGS) entry which is preliminary data.</text>
</comment>
<organism evidence="1">
    <name type="scientific">bioreactor metagenome</name>
    <dbReference type="NCBI Taxonomy" id="1076179"/>
    <lineage>
        <taxon>unclassified sequences</taxon>
        <taxon>metagenomes</taxon>
        <taxon>ecological metagenomes</taxon>
    </lineage>
</organism>